<dbReference type="Proteomes" id="UP001596074">
    <property type="component" value="Unassembled WGS sequence"/>
</dbReference>
<accession>A0ABW1A9G3</accession>
<dbReference type="PANTHER" id="PTHR43792">
    <property type="entry name" value="GNAT FAMILY, PUTATIVE (AFU_ORTHOLOGUE AFUA_3G00765)-RELATED-RELATED"/>
    <property type="match status" value="1"/>
</dbReference>
<feature type="domain" description="N-acetyltransferase" evidence="1">
    <location>
        <begin position="13"/>
        <end position="180"/>
    </location>
</feature>
<proteinExistence type="predicted"/>
<evidence type="ECO:0000259" key="1">
    <source>
        <dbReference type="PROSITE" id="PS51186"/>
    </source>
</evidence>
<gene>
    <name evidence="2" type="ORF">ACFPZN_33585</name>
</gene>
<dbReference type="EMBL" id="JBHSON010000055">
    <property type="protein sequence ID" value="MFC5750584.1"/>
    <property type="molecule type" value="Genomic_DNA"/>
</dbReference>
<evidence type="ECO:0000313" key="3">
    <source>
        <dbReference type="Proteomes" id="UP001596074"/>
    </source>
</evidence>
<comment type="caution">
    <text evidence="2">The sequence shown here is derived from an EMBL/GenBank/DDBJ whole genome shotgun (WGS) entry which is preliminary data.</text>
</comment>
<reference evidence="3" key="1">
    <citation type="journal article" date="2019" name="Int. J. Syst. Evol. Microbiol.">
        <title>The Global Catalogue of Microorganisms (GCM) 10K type strain sequencing project: providing services to taxonomists for standard genome sequencing and annotation.</title>
        <authorList>
            <consortium name="The Broad Institute Genomics Platform"/>
            <consortium name="The Broad Institute Genome Sequencing Center for Infectious Disease"/>
            <person name="Wu L."/>
            <person name="Ma J."/>
        </authorList>
    </citation>
    <scope>NUCLEOTIDE SEQUENCE [LARGE SCALE GENOMIC DNA]</scope>
    <source>
        <strain evidence="3">KCTC 42087</strain>
    </source>
</reference>
<dbReference type="InterPro" id="IPR016181">
    <property type="entry name" value="Acyl_CoA_acyltransferase"/>
</dbReference>
<dbReference type="RefSeq" id="WP_378286335.1">
    <property type="nucleotide sequence ID" value="NZ_JBHSON010000055.1"/>
</dbReference>
<organism evidence="2 3">
    <name type="scientific">Actinomadura rugatobispora</name>
    <dbReference type="NCBI Taxonomy" id="1994"/>
    <lineage>
        <taxon>Bacteria</taxon>
        <taxon>Bacillati</taxon>
        <taxon>Actinomycetota</taxon>
        <taxon>Actinomycetes</taxon>
        <taxon>Streptosporangiales</taxon>
        <taxon>Thermomonosporaceae</taxon>
        <taxon>Actinomadura</taxon>
    </lineage>
</organism>
<keyword evidence="2" id="KW-0808">Transferase</keyword>
<dbReference type="InterPro" id="IPR051531">
    <property type="entry name" value="N-acetyltransferase"/>
</dbReference>
<dbReference type="SUPFAM" id="SSF55729">
    <property type="entry name" value="Acyl-CoA N-acyltransferases (Nat)"/>
    <property type="match status" value="1"/>
</dbReference>
<keyword evidence="3" id="KW-1185">Reference proteome</keyword>
<evidence type="ECO:0000313" key="2">
    <source>
        <dbReference type="EMBL" id="MFC5750584.1"/>
    </source>
</evidence>
<dbReference type="GO" id="GO:0016746">
    <property type="term" value="F:acyltransferase activity"/>
    <property type="evidence" value="ECO:0007669"/>
    <property type="project" value="UniProtKB-KW"/>
</dbReference>
<name>A0ABW1A9G3_9ACTN</name>
<keyword evidence="2" id="KW-0012">Acyltransferase</keyword>
<dbReference type="Pfam" id="PF13302">
    <property type="entry name" value="Acetyltransf_3"/>
    <property type="match status" value="1"/>
</dbReference>
<dbReference type="Gene3D" id="3.40.630.30">
    <property type="match status" value="1"/>
</dbReference>
<dbReference type="InterPro" id="IPR000182">
    <property type="entry name" value="GNAT_dom"/>
</dbReference>
<protein>
    <submittedName>
        <fullName evidence="2">GNAT family N-acetyltransferase</fullName>
        <ecNumber evidence="2">2.3.-.-</ecNumber>
    </submittedName>
</protein>
<sequence length="186" mass="21552">MLRPGYPIESARLTLRPYDESDLDDLYDIQSRPEVTRYLLFDVRDRDQVRGSLEERIRSTGLEAEGDTLTLAVTLRDSRRVIGDLMLTWTSREHRQGEIGYIFHPDHGGQGYATEAARVMMRLGFEELGLHRIVGRLNGRNAASARVLERLGMRREAHLRQNQIVKGEWADEVVYAMLEDEWRARL</sequence>
<dbReference type="EC" id="2.3.-.-" evidence="2"/>
<dbReference type="PROSITE" id="PS51186">
    <property type="entry name" value="GNAT"/>
    <property type="match status" value="1"/>
</dbReference>